<dbReference type="Gene3D" id="3.10.20.310">
    <property type="entry name" value="membrane protein fhac"/>
    <property type="match status" value="1"/>
</dbReference>
<feature type="domain" description="POTRA" evidence="4">
    <location>
        <begin position="28"/>
        <end position="104"/>
    </location>
</feature>
<evidence type="ECO:0000256" key="2">
    <source>
        <dbReference type="ARBA" id="ARBA00023136"/>
    </source>
</evidence>
<organism evidence="5 6">
    <name type="scientific">Aureibacter tunicatorum</name>
    <dbReference type="NCBI Taxonomy" id="866807"/>
    <lineage>
        <taxon>Bacteria</taxon>
        <taxon>Pseudomonadati</taxon>
        <taxon>Bacteroidota</taxon>
        <taxon>Cytophagia</taxon>
        <taxon>Cytophagales</taxon>
        <taxon>Persicobacteraceae</taxon>
        <taxon>Aureibacter</taxon>
    </lineage>
</organism>
<dbReference type="PROSITE" id="PS51779">
    <property type="entry name" value="POTRA"/>
    <property type="match status" value="1"/>
</dbReference>
<gene>
    <name evidence="5" type="ORF">HNQ88_001284</name>
</gene>
<evidence type="ECO:0000259" key="4">
    <source>
        <dbReference type="PROSITE" id="PS51779"/>
    </source>
</evidence>
<proteinExistence type="predicted"/>
<evidence type="ECO:0000256" key="3">
    <source>
        <dbReference type="SAM" id="SignalP"/>
    </source>
</evidence>
<dbReference type="GO" id="GO:0019867">
    <property type="term" value="C:outer membrane"/>
    <property type="evidence" value="ECO:0007669"/>
    <property type="project" value="InterPro"/>
</dbReference>
<dbReference type="Gene3D" id="2.40.160.50">
    <property type="entry name" value="membrane protein fhac: a member of the omp85/tpsb transporter family"/>
    <property type="match status" value="1"/>
</dbReference>
<dbReference type="Pfam" id="PF01103">
    <property type="entry name" value="Omp85"/>
    <property type="match status" value="1"/>
</dbReference>
<name>A0AAE3XKI5_9BACT</name>
<dbReference type="InterPro" id="IPR010827">
    <property type="entry name" value="BamA/TamA_POTRA"/>
</dbReference>
<comment type="caution">
    <text evidence="5">The sequence shown here is derived from an EMBL/GenBank/DDBJ whole genome shotgun (WGS) entry which is preliminary data.</text>
</comment>
<dbReference type="RefSeq" id="WP_309937787.1">
    <property type="nucleotide sequence ID" value="NZ_AP025305.1"/>
</dbReference>
<evidence type="ECO:0000313" key="5">
    <source>
        <dbReference type="EMBL" id="MDR6238308.1"/>
    </source>
</evidence>
<reference evidence="5" key="1">
    <citation type="submission" date="2023-07" db="EMBL/GenBank/DDBJ databases">
        <title>Genomic Encyclopedia of Type Strains, Phase IV (KMG-IV): sequencing the most valuable type-strain genomes for metagenomic binning, comparative biology and taxonomic classification.</title>
        <authorList>
            <person name="Goeker M."/>
        </authorList>
    </citation>
    <scope>NUCLEOTIDE SEQUENCE</scope>
    <source>
        <strain evidence="5">DSM 26174</strain>
    </source>
</reference>
<dbReference type="AlphaFoldDB" id="A0AAE3XKI5"/>
<dbReference type="InterPro" id="IPR034746">
    <property type="entry name" value="POTRA"/>
</dbReference>
<evidence type="ECO:0000313" key="6">
    <source>
        <dbReference type="Proteomes" id="UP001185092"/>
    </source>
</evidence>
<feature type="signal peptide" evidence="3">
    <location>
        <begin position="1"/>
        <end position="21"/>
    </location>
</feature>
<dbReference type="EMBL" id="JAVDQD010000001">
    <property type="protein sequence ID" value="MDR6238308.1"/>
    <property type="molecule type" value="Genomic_DNA"/>
</dbReference>
<dbReference type="Pfam" id="PF07244">
    <property type="entry name" value="POTRA"/>
    <property type="match status" value="1"/>
</dbReference>
<dbReference type="Proteomes" id="UP001185092">
    <property type="component" value="Unassembled WGS sequence"/>
</dbReference>
<evidence type="ECO:0000256" key="1">
    <source>
        <dbReference type="ARBA" id="ARBA00004370"/>
    </source>
</evidence>
<keyword evidence="3" id="KW-0732">Signal</keyword>
<protein>
    <submittedName>
        <fullName evidence="5">Outer membrane protein assembly factor BamA</fullName>
    </submittedName>
</protein>
<comment type="subcellular location">
    <subcellularLocation>
        <location evidence="1">Membrane</location>
    </subcellularLocation>
</comment>
<dbReference type="InterPro" id="IPR000184">
    <property type="entry name" value="Bac_surfAg_D15"/>
</dbReference>
<keyword evidence="6" id="KW-1185">Reference proteome</keyword>
<sequence length="464" mass="54237">MKYSILFFSFLCLCITFYSHGQSLEDSTTIDQIIILGNRKTKPQVILNELGIKKGQKIPNSAMEKSLETASKRLINTQLFQSASIMEDPLSPGVSDLIIRVKERWYIYPLPIFSLGDRNFNDWIENQGASFQRVNFGLNLRHQNFRGYNEKVNLILQFGFTHRYKLSYYKPYLNKKGNLSLDTDIEYQNRRNIAYQTVDRRQVFIEGENRRLLQSFKASVGLNLRKDLDTKHGVYIFGEHVQVQDTIISLNPNFLSGNNRQMKYFGINYNFQKDKRDIRYYPISGYFLLLSASQSGIGIFNELSQTEISGQLKKYFKINQSYSYSFELGGYYTFQHDQPYYLRKGIGFNPLIMRGFEKYVVQGPTQALLKNDFRWLLLSKSFQQDYVDLYEFEDFFFDLYFKIIFDVGYVQAFEGEKSDLNDKILYSGGVGVDFVTWYDIVIGTAVTYNSLSEFNWSLNVKASF</sequence>
<accession>A0AAE3XKI5</accession>
<feature type="chain" id="PRO_5042152400" evidence="3">
    <location>
        <begin position="22"/>
        <end position="464"/>
    </location>
</feature>
<keyword evidence="2" id="KW-0472">Membrane</keyword>